<dbReference type="InterPro" id="IPR004358">
    <property type="entry name" value="Sig_transdc_His_kin-like_C"/>
</dbReference>
<reference evidence="11 12" key="1">
    <citation type="submission" date="2019-02" db="EMBL/GenBank/DDBJ databases">
        <authorList>
            <consortium name="Pathogen Informatics"/>
        </authorList>
    </citation>
    <scope>NUCLEOTIDE SEQUENCE [LARGE SCALE GENOMIC DNA]</scope>
    <source>
        <strain evidence="11 12">3012STDY7103891</strain>
    </source>
</reference>
<keyword evidence="4" id="KW-0597">Phosphoprotein</keyword>
<keyword evidence="6" id="KW-0812">Transmembrane</keyword>
<evidence type="ECO:0000313" key="12">
    <source>
        <dbReference type="Proteomes" id="UP000330809"/>
    </source>
</evidence>
<dbReference type="PRINTS" id="PR00344">
    <property type="entry name" value="BCTRLSENSOR"/>
</dbReference>
<dbReference type="Pfam" id="PF02518">
    <property type="entry name" value="HATPase_c"/>
    <property type="match status" value="1"/>
</dbReference>
<evidence type="ECO:0000256" key="2">
    <source>
        <dbReference type="ARBA" id="ARBA00004370"/>
    </source>
</evidence>
<evidence type="ECO:0000313" key="11">
    <source>
        <dbReference type="EMBL" id="VFB18367.1"/>
    </source>
</evidence>
<keyword evidence="9" id="KW-0472">Membrane</keyword>
<keyword evidence="5 11" id="KW-0808">Transferase</keyword>
<dbReference type="Proteomes" id="UP000330809">
    <property type="component" value="Unassembled WGS sequence"/>
</dbReference>
<evidence type="ECO:0000256" key="4">
    <source>
        <dbReference type="ARBA" id="ARBA00022553"/>
    </source>
</evidence>
<evidence type="ECO:0000256" key="5">
    <source>
        <dbReference type="ARBA" id="ARBA00022679"/>
    </source>
</evidence>
<dbReference type="Gene3D" id="3.30.565.10">
    <property type="entry name" value="Histidine kinase-like ATPase, C-terminal domain"/>
    <property type="match status" value="1"/>
</dbReference>
<organism evidence="11 12">
    <name type="scientific">Pseudomonas fragi</name>
    <dbReference type="NCBI Taxonomy" id="296"/>
    <lineage>
        <taxon>Bacteria</taxon>
        <taxon>Pseudomonadati</taxon>
        <taxon>Pseudomonadota</taxon>
        <taxon>Gammaproteobacteria</taxon>
        <taxon>Pseudomonadales</taxon>
        <taxon>Pseudomonadaceae</taxon>
        <taxon>Pseudomonas</taxon>
    </lineage>
</organism>
<comment type="catalytic activity">
    <reaction evidence="1">
        <text>ATP + protein L-histidine = ADP + protein N-phospho-L-histidine.</text>
        <dbReference type="EC" id="2.7.13.3"/>
    </reaction>
</comment>
<evidence type="ECO:0000259" key="10">
    <source>
        <dbReference type="PROSITE" id="PS50109"/>
    </source>
</evidence>
<evidence type="ECO:0000256" key="8">
    <source>
        <dbReference type="ARBA" id="ARBA00022989"/>
    </source>
</evidence>
<dbReference type="PROSITE" id="PS50109">
    <property type="entry name" value="HIS_KIN"/>
    <property type="match status" value="1"/>
</dbReference>
<dbReference type="PANTHER" id="PTHR45436">
    <property type="entry name" value="SENSOR HISTIDINE KINASE YKOH"/>
    <property type="match status" value="1"/>
</dbReference>
<dbReference type="CDD" id="cd00075">
    <property type="entry name" value="HATPase"/>
    <property type="match status" value="1"/>
</dbReference>
<gene>
    <name evidence="11" type="primary">cpxA</name>
    <name evidence="11" type="ORF">NCTC10754_00914</name>
</gene>
<dbReference type="InterPro" id="IPR005467">
    <property type="entry name" value="His_kinase_dom"/>
</dbReference>
<dbReference type="EC" id="2.7.13.3" evidence="3"/>
<evidence type="ECO:0000256" key="6">
    <source>
        <dbReference type="ARBA" id="ARBA00022692"/>
    </source>
</evidence>
<name>A0A449IFV3_PSEFR</name>
<evidence type="ECO:0000256" key="7">
    <source>
        <dbReference type="ARBA" id="ARBA00022777"/>
    </source>
</evidence>
<evidence type="ECO:0000256" key="3">
    <source>
        <dbReference type="ARBA" id="ARBA00012438"/>
    </source>
</evidence>
<dbReference type="SUPFAM" id="SSF55874">
    <property type="entry name" value="ATPase domain of HSP90 chaperone/DNA topoisomerase II/histidine kinase"/>
    <property type="match status" value="1"/>
</dbReference>
<comment type="subcellular location">
    <subcellularLocation>
        <location evidence="2">Membrane</location>
    </subcellularLocation>
</comment>
<dbReference type="GO" id="GO:0000160">
    <property type="term" value="P:phosphorelay signal transduction system"/>
    <property type="evidence" value="ECO:0007669"/>
    <property type="project" value="TreeGrafter"/>
</dbReference>
<dbReference type="AlphaFoldDB" id="A0A449IFV3"/>
<dbReference type="GO" id="GO:0005886">
    <property type="term" value="C:plasma membrane"/>
    <property type="evidence" value="ECO:0007669"/>
    <property type="project" value="TreeGrafter"/>
</dbReference>
<keyword evidence="8" id="KW-1133">Transmembrane helix</keyword>
<dbReference type="InterPro" id="IPR003594">
    <property type="entry name" value="HATPase_dom"/>
</dbReference>
<dbReference type="InterPro" id="IPR050428">
    <property type="entry name" value="TCS_sensor_his_kinase"/>
</dbReference>
<keyword evidence="7 11" id="KW-0418">Kinase</keyword>
<protein>
    <recommendedName>
        <fullName evidence="3">histidine kinase</fullName>
        <ecNumber evidence="3">2.7.13.3</ecNumber>
    </recommendedName>
</protein>
<evidence type="ECO:0000256" key="1">
    <source>
        <dbReference type="ARBA" id="ARBA00000085"/>
    </source>
</evidence>
<sequence length="150" mass="16419">MLQGRRIGLEPARLVRQFTAADHIGRLLRWHHMQQVEGFSNTSHTALGISHIKPGRSGGTVNLDQSGNVILRVTAPAVLEVEDDGPGIPHEDRERVFERFYRRNQQVAGSGLGLAIVGEICRAHLAHISLHDGVQGGLKVRVSFVPANGR</sequence>
<dbReference type="EMBL" id="CAACYJ010000016">
    <property type="protein sequence ID" value="VFB18367.1"/>
    <property type="molecule type" value="Genomic_DNA"/>
</dbReference>
<evidence type="ECO:0000256" key="9">
    <source>
        <dbReference type="ARBA" id="ARBA00023136"/>
    </source>
</evidence>
<dbReference type="SMART" id="SM00387">
    <property type="entry name" value="HATPase_c"/>
    <property type="match status" value="1"/>
</dbReference>
<accession>A0A449IFV3</accession>
<dbReference type="GO" id="GO:0004673">
    <property type="term" value="F:protein histidine kinase activity"/>
    <property type="evidence" value="ECO:0007669"/>
    <property type="project" value="UniProtKB-EC"/>
</dbReference>
<feature type="domain" description="Histidine kinase" evidence="10">
    <location>
        <begin position="67"/>
        <end position="148"/>
    </location>
</feature>
<dbReference type="InterPro" id="IPR036890">
    <property type="entry name" value="HATPase_C_sf"/>
</dbReference>
<dbReference type="PANTHER" id="PTHR45436:SF1">
    <property type="entry name" value="SENSOR PROTEIN QSEC"/>
    <property type="match status" value="1"/>
</dbReference>
<proteinExistence type="predicted"/>